<dbReference type="GO" id="GO:0016788">
    <property type="term" value="F:hydrolase activity, acting on ester bonds"/>
    <property type="evidence" value="ECO:0007669"/>
    <property type="project" value="InterPro"/>
</dbReference>
<evidence type="ECO:0000313" key="2">
    <source>
        <dbReference type="EMBL" id="PXZ04763.1"/>
    </source>
</evidence>
<dbReference type="GO" id="GO:0003723">
    <property type="term" value="F:RNA binding"/>
    <property type="evidence" value="ECO:0007669"/>
    <property type="project" value="InterPro"/>
</dbReference>
<dbReference type="RefSeq" id="WP_110424017.1">
    <property type="nucleotide sequence ID" value="NZ_QGLP01000005.1"/>
</dbReference>
<reference evidence="2 3" key="1">
    <citation type="submission" date="2018-05" db="EMBL/GenBank/DDBJ databases">
        <title>Reference genomes for bee gut microbiota database.</title>
        <authorList>
            <person name="Ellegaard K.M."/>
        </authorList>
    </citation>
    <scope>NUCLEOTIDE SEQUENCE [LARGE SCALE GENOMIC DNA]</scope>
    <source>
        <strain evidence="2 3">ESL0177</strain>
    </source>
</reference>
<proteinExistence type="predicted"/>
<dbReference type="EMBL" id="QGLP01000005">
    <property type="protein sequence ID" value="PXZ04763.1"/>
    <property type="molecule type" value="Genomic_DNA"/>
</dbReference>
<comment type="caution">
    <text evidence="2">The sequence shown here is derived from an EMBL/GenBank/DDBJ whole genome shotgun (WGS) entry which is preliminary data.</text>
</comment>
<evidence type="ECO:0000313" key="3">
    <source>
        <dbReference type="Proteomes" id="UP000247483"/>
    </source>
</evidence>
<feature type="domain" description="Toxin SymE-like" evidence="1">
    <location>
        <begin position="3"/>
        <end position="47"/>
    </location>
</feature>
<protein>
    <recommendedName>
        <fullName evidence="1">Toxin SymE-like domain-containing protein</fullName>
    </recommendedName>
</protein>
<dbReference type="InterPro" id="IPR014944">
    <property type="entry name" value="Toxin_SymE-like"/>
</dbReference>
<dbReference type="Pfam" id="PF08845">
    <property type="entry name" value="SymE_toxin"/>
    <property type="match status" value="1"/>
</dbReference>
<dbReference type="GO" id="GO:0005737">
    <property type="term" value="C:cytoplasm"/>
    <property type="evidence" value="ECO:0007669"/>
    <property type="project" value="InterPro"/>
</dbReference>
<gene>
    <name evidence="2" type="ORF">DKK79_10505</name>
</gene>
<dbReference type="GO" id="GO:0016070">
    <property type="term" value="P:RNA metabolic process"/>
    <property type="evidence" value="ECO:0007669"/>
    <property type="project" value="InterPro"/>
</dbReference>
<dbReference type="AlphaFoldDB" id="A0A2V4DX05"/>
<sequence length="50" mass="5430">MEGYSLNGEQANPRPQLTIKGSRLEQLGFTTGQVVTITAKEAKLIIELAN</sequence>
<name>A0A2V4DX05_9GAMM</name>
<evidence type="ECO:0000259" key="1">
    <source>
        <dbReference type="Pfam" id="PF08845"/>
    </source>
</evidence>
<accession>A0A2V4DX05</accession>
<organism evidence="2 3">
    <name type="scientific">Gilliamella apicola</name>
    <dbReference type="NCBI Taxonomy" id="1196095"/>
    <lineage>
        <taxon>Bacteria</taxon>
        <taxon>Pseudomonadati</taxon>
        <taxon>Pseudomonadota</taxon>
        <taxon>Gammaproteobacteria</taxon>
        <taxon>Orbales</taxon>
        <taxon>Orbaceae</taxon>
        <taxon>Gilliamella</taxon>
    </lineage>
</organism>
<dbReference type="Proteomes" id="UP000247483">
    <property type="component" value="Unassembled WGS sequence"/>
</dbReference>